<comment type="subcellular location">
    <subcellularLocation>
        <location evidence="1">Cytoplasm</location>
        <location evidence="1">Cytoskeleton</location>
    </subcellularLocation>
</comment>
<reference evidence="8" key="2">
    <citation type="submission" date="2020-08" db="EMBL/GenBank/DDBJ databases">
        <title>Plant Genome Project.</title>
        <authorList>
            <person name="Zhang R.-G."/>
        </authorList>
    </citation>
    <scope>NUCLEOTIDE SEQUENCE</scope>
    <source>
        <strain evidence="8">Huo1</strain>
        <tissue evidence="8">Leaf</tissue>
    </source>
</reference>
<evidence type="ECO:0000256" key="2">
    <source>
        <dbReference type="ARBA" id="ARBA00022490"/>
    </source>
</evidence>
<dbReference type="GO" id="GO:0007018">
    <property type="term" value="P:microtubule-based movement"/>
    <property type="evidence" value="ECO:0007669"/>
    <property type="project" value="InterPro"/>
</dbReference>
<dbReference type="InterPro" id="IPR036961">
    <property type="entry name" value="Kinesin_motor_dom_sf"/>
</dbReference>
<gene>
    <name evidence="8" type="ORF">SASPL_101782</name>
</gene>
<dbReference type="Proteomes" id="UP000298416">
    <property type="component" value="Unassembled WGS sequence"/>
</dbReference>
<name>A0A8X8YWC4_SALSN</name>
<keyword evidence="2" id="KW-0963">Cytoplasm</keyword>
<evidence type="ECO:0000313" key="8">
    <source>
        <dbReference type="EMBL" id="KAG6436878.1"/>
    </source>
</evidence>
<dbReference type="PANTHER" id="PTHR47970">
    <property type="entry name" value="KINESIN-LIKE PROTEIN KIF11"/>
    <property type="match status" value="1"/>
</dbReference>
<proteinExistence type="predicted"/>
<evidence type="ECO:0000256" key="1">
    <source>
        <dbReference type="ARBA" id="ARBA00004245"/>
    </source>
</evidence>
<evidence type="ECO:0000256" key="6">
    <source>
        <dbReference type="SAM" id="MobiDB-lite"/>
    </source>
</evidence>
<dbReference type="GO" id="GO:0005876">
    <property type="term" value="C:spindle microtubule"/>
    <property type="evidence" value="ECO:0007669"/>
    <property type="project" value="TreeGrafter"/>
</dbReference>
<keyword evidence="9" id="KW-1185">Reference proteome</keyword>
<evidence type="ECO:0000259" key="7">
    <source>
        <dbReference type="SMART" id="SM00129"/>
    </source>
</evidence>
<protein>
    <recommendedName>
        <fullName evidence="7">Kinesin motor domain-containing protein</fullName>
    </recommendedName>
</protein>
<dbReference type="SMART" id="SM00129">
    <property type="entry name" value="KISc"/>
    <property type="match status" value="1"/>
</dbReference>
<dbReference type="AlphaFoldDB" id="A0A8X8YWC4"/>
<evidence type="ECO:0000256" key="3">
    <source>
        <dbReference type="ARBA" id="ARBA00023175"/>
    </source>
</evidence>
<dbReference type="GO" id="GO:0072686">
    <property type="term" value="C:mitotic spindle"/>
    <property type="evidence" value="ECO:0007669"/>
    <property type="project" value="TreeGrafter"/>
</dbReference>
<evidence type="ECO:0000256" key="5">
    <source>
        <dbReference type="SAM" id="Coils"/>
    </source>
</evidence>
<organism evidence="8">
    <name type="scientific">Salvia splendens</name>
    <name type="common">Scarlet sage</name>
    <dbReference type="NCBI Taxonomy" id="180675"/>
    <lineage>
        <taxon>Eukaryota</taxon>
        <taxon>Viridiplantae</taxon>
        <taxon>Streptophyta</taxon>
        <taxon>Embryophyta</taxon>
        <taxon>Tracheophyta</taxon>
        <taxon>Spermatophyta</taxon>
        <taxon>Magnoliopsida</taxon>
        <taxon>eudicotyledons</taxon>
        <taxon>Gunneridae</taxon>
        <taxon>Pentapetalae</taxon>
        <taxon>asterids</taxon>
        <taxon>lamiids</taxon>
        <taxon>Lamiales</taxon>
        <taxon>Lamiaceae</taxon>
        <taxon>Nepetoideae</taxon>
        <taxon>Mentheae</taxon>
        <taxon>Salviinae</taxon>
        <taxon>Salvia</taxon>
        <taxon>Salvia subgen. Calosphace</taxon>
        <taxon>core Calosphace</taxon>
    </lineage>
</organism>
<dbReference type="GO" id="GO:0051231">
    <property type="term" value="P:spindle elongation"/>
    <property type="evidence" value="ECO:0007669"/>
    <property type="project" value="TreeGrafter"/>
</dbReference>
<dbReference type="InterPro" id="IPR047149">
    <property type="entry name" value="KIF11-like"/>
</dbReference>
<dbReference type="Pfam" id="PF00225">
    <property type="entry name" value="Kinesin"/>
    <property type="match status" value="1"/>
</dbReference>
<dbReference type="GO" id="GO:0005524">
    <property type="term" value="F:ATP binding"/>
    <property type="evidence" value="ECO:0007669"/>
    <property type="project" value="InterPro"/>
</dbReference>
<dbReference type="PANTHER" id="PTHR47970:SF9">
    <property type="entry name" value="KINESIN-LIKE PROTEIN KIN-5D"/>
    <property type="match status" value="1"/>
</dbReference>
<feature type="domain" description="Kinesin motor" evidence="7">
    <location>
        <begin position="47"/>
        <end position="279"/>
    </location>
</feature>
<dbReference type="EMBL" id="PNBA02000001">
    <property type="protein sequence ID" value="KAG6436878.1"/>
    <property type="molecule type" value="Genomic_DNA"/>
</dbReference>
<dbReference type="InterPro" id="IPR001752">
    <property type="entry name" value="Kinesin_motor_dom"/>
</dbReference>
<dbReference type="Gene3D" id="3.40.850.10">
    <property type="entry name" value="Kinesin motor domain"/>
    <property type="match status" value="1"/>
</dbReference>
<evidence type="ECO:0000256" key="4">
    <source>
        <dbReference type="ARBA" id="ARBA00023212"/>
    </source>
</evidence>
<dbReference type="InterPro" id="IPR027417">
    <property type="entry name" value="P-loop_NTPase"/>
</dbReference>
<feature type="coiled-coil region" evidence="5">
    <location>
        <begin position="191"/>
        <end position="262"/>
    </location>
</feature>
<dbReference type="GO" id="GO:0008017">
    <property type="term" value="F:microtubule binding"/>
    <property type="evidence" value="ECO:0007669"/>
    <property type="project" value="InterPro"/>
</dbReference>
<accession>A0A8X8YWC4</accession>
<evidence type="ECO:0000313" key="9">
    <source>
        <dbReference type="Proteomes" id="UP000298416"/>
    </source>
</evidence>
<keyword evidence="3" id="KW-0505">Motor protein</keyword>
<feature type="region of interest" description="Disordered" evidence="6">
    <location>
        <begin position="1"/>
        <end position="44"/>
    </location>
</feature>
<dbReference type="SUPFAM" id="SSF52540">
    <property type="entry name" value="P-loop containing nucleoside triphosphate hydrolases"/>
    <property type="match status" value="1"/>
</dbReference>
<sequence>MEASQRRGGGGMVPISPSQAPRSSDRAVRDPRSGEGNFSGKHDKDRGVNVQVIVRCRPLSEDEARLHTPVVISCNDSRREVCAVQSIANKQIDRTFLFDKNGDIPSDAGVIPRAVRQIFDILEAQNAEYSLKVTFLELYNEEITDLLAPEECSKFIEDKSKKPIALMEDGKGGVFKLLELQDLNSSEQQLAVQLSDKLEISEKRLRETECALLDLEERHRQANATIKEKDYLISNLLKSGIVTEANNVLHDLQESLHSQESKLTTYAQQQHEAHSRAVETTRSISQITVNFFKTVDGHASKLGEIVEESQTVTDHKLSDLEKKFEECAAMEERQLLTEMAELLAGSNARKKKLIQGAINELRESAASRTNKLQQEMSIMQSSTSSIKAEWTSYSEGAESHYLKNTDLVERGKKEMKDVIQKGLNQAKLSAQQWNNARDSLLAQQKSNVISVHEIARGGMDMVEELRGRYSCAVSSALEDAEVGSKNMLSSIDRSLQLDREACETLDSIINPCCDELRQLNSGHHHKIVEITQNAGKCLLEDYKMDLPSCSTPRRRSMKVPSIALIENLKTTCLEMSKQANGDVKHVAARLPLTAIN</sequence>
<dbReference type="GO" id="GO:0090307">
    <property type="term" value="P:mitotic spindle assembly"/>
    <property type="evidence" value="ECO:0007669"/>
    <property type="project" value="TreeGrafter"/>
</dbReference>
<comment type="caution">
    <text evidence="8">The sequence shown here is derived from an EMBL/GenBank/DDBJ whole genome shotgun (WGS) entry which is preliminary data.</text>
</comment>
<feature type="compositionally biased region" description="Basic and acidic residues" evidence="6">
    <location>
        <begin position="23"/>
        <end position="33"/>
    </location>
</feature>
<dbReference type="GO" id="GO:0008574">
    <property type="term" value="F:plus-end-directed microtubule motor activity"/>
    <property type="evidence" value="ECO:0007669"/>
    <property type="project" value="TreeGrafter"/>
</dbReference>
<keyword evidence="4" id="KW-0206">Cytoskeleton</keyword>
<reference evidence="8" key="1">
    <citation type="submission" date="2018-01" db="EMBL/GenBank/DDBJ databases">
        <authorList>
            <person name="Mao J.F."/>
        </authorList>
    </citation>
    <scope>NUCLEOTIDE SEQUENCE</scope>
    <source>
        <strain evidence="8">Huo1</strain>
        <tissue evidence="8">Leaf</tissue>
    </source>
</reference>
<keyword evidence="5" id="KW-0175">Coiled coil</keyword>